<dbReference type="PANTHER" id="PTHR30592">
    <property type="entry name" value="FORMATE DEHYDROGENASE"/>
    <property type="match status" value="1"/>
</dbReference>
<dbReference type="PIRSF" id="PIRSF015626">
    <property type="entry name" value="FdhD"/>
    <property type="match status" value="1"/>
</dbReference>
<dbReference type="Gene3D" id="3.10.20.10">
    <property type="match status" value="1"/>
</dbReference>
<evidence type="ECO:0000256" key="3">
    <source>
        <dbReference type="HAMAP-Rule" id="MF_00187"/>
    </source>
</evidence>
<dbReference type="EMBL" id="PQSP01000003">
    <property type="protein sequence ID" value="RUS66742.1"/>
    <property type="molecule type" value="Genomic_DNA"/>
</dbReference>
<dbReference type="Proteomes" id="UP000286947">
    <property type="component" value="Unassembled WGS sequence"/>
</dbReference>
<comment type="caution">
    <text evidence="4">The sequence shown here is derived from an EMBL/GenBank/DDBJ whole genome shotgun (WGS) entry which is preliminary data.</text>
</comment>
<dbReference type="HAMAP" id="MF_00187">
    <property type="entry name" value="FdhD"/>
    <property type="match status" value="1"/>
</dbReference>
<evidence type="ECO:0000256" key="2">
    <source>
        <dbReference type="ARBA" id="ARBA00023150"/>
    </source>
</evidence>
<dbReference type="InterPro" id="IPR016193">
    <property type="entry name" value="Cytidine_deaminase-like"/>
</dbReference>
<keyword evidence="4" id="KW-0808">Transferase</keyword>
<feature type="active site" description="Cysteine persulfide intermediate" evidence="3">
    <location>
        <position position="140"/>
    </location>
</feature>
<dbReference type="GO" id="GO:0005737">
    <property type="term" value="C:cytoplasm"/>
    <property type="evidence" value="ECO:0007669"/>
    <property type="project" value="UniProtKB-SubCell"/>
</dbReference>
<dbReference type="GO" id="GO:0006777">
    <property type="term" value="P:Mo-molybdopterin cofactor biosynthetic process"/>
    <property type="evidence" value="ECO:0007669"/>
    <property type="project" value="UniProtKB-UniRule"/>
</dbReference>
<protein>
    <recommendedName>
        <fullName evidence="3">Sulfur carrier protein FdhD</fullName>
    </recommendedName>
</protein>
<dbReference type="RefSeq" id="WP_126979755.1">
    <property type="nucleotide sequence ID" value="NZ_PQSP01000003.1"/>
</dbReference>
<evidence type="ECO:0000313" key="5">
    <source>
        <dbReference type="Proteomes" id="UP000286947"/>
    </source>
</evidence>
<comment type="function">
    <text evidence="3">Required for formate dehydrogenase (FDH) activity. Acts as a sulfur carrier protein that transfers sulfur from IscS to the molybdenum cofactor prior to its insertion into FDH.</text>
</comment>
<dbReference type="PANTHER" id="PTHR30592:SF1">
    <property type="entry name" value="SULFUR CARRIER PROTEIN FDHD"/>
    <property type="match status" value="1"/>
</dbReference>
<gene>
    <name evidence="3 4" type="primary">fdhD</name>
    <name evidence="4" type="ORF">CUZ56_01533</name>
</gene>
<name>A0A433SDB8_9BURK</name>
<dbReference type="OrthoDB" id="3197277at2"/>
<dbReference type="NCBIfam" id="TIGR00129">
    <property type="entry name" value="fdhD_narQ"/>
    <property type="match status" value="1"/>
</dbReference>
<dbReference type="GO" id="GO:0097163">
    <property type="term" value="F:sulfur carrier activity"/>
    <property type="evidence" value="ECO:0007669"/>
    <property type="project" value="UniProtKB-UniRule"/>
</dbReference>
<reference evidence="4 5" key="1">
    <citation type="submission" date="2018-01" db="EMBL/GenBank/DDBJ databases">
        <title>Saezia sanguinis gen. nov., sp. nov., in the order Burkholderiales isolated from human blood.</title>
        <authorList>
            <person name="Medina-Pascual M.J."/>
            <person name="Valdezate S."/>
            <person name="Monzon S."/>
            <person name="Cuesta I."/>
            <person name="Carrasco G."/>
            <person name="Villalon P."/>
            <person name="Saez-Nieto J.A."/>
        </authorList>
    </citation>
    <scope>NUCLEOTIDE SEQUENCE [LARGE SCALE GENOMIC DNA]</scope>
    <source>
        <strain evidence="4 5">CNM695-12</strain>
    </source>
</reference>
<comment type="similarity">
    <text evidence="3">Belongs to the FdhD family.</text>
</comment>
<keyword evidence="5" id="KW-1185">Reference proteome</keyword>
<evidence type="ECO:0000313" key="4">
    <source>
        <dbReference type="EMBL" id="RUS66742.1"/>
    </source>
</evidence>
<accession>A0A433SDB8</accession>
<evidence type="ECO:0000256" key="1">
    <source>
        <dbReference type="ARBA" id="ARBA00022490"/>
    </source>
</evidence>
<keyword evidence="2 3" id="KW-0501">Molybdenum cofactor biosynthesis</keyword>
<dbReference type="AlphaFoldDB" id="A0A433SDB8"/>
<comment type="caution">
    <text evidence="3">Lacks conserved residue(s) required for the propagation of feature annotation.</text>
</comment>
<dbReference type="InterPro" id="IPR003786">
    <property type="entry name" value="FdhD"/>
</dbReference>
<organism evidence="4 5">
    <name type="scientific">Saezia sanguinis</name>
    <dbReference type="NCBI Taxonomy" id="1965230"/>
    <lineage>
        <taxon>Bacteria</taxon>
        <taxon>Pseudomonadati</taxon>
        <taxon>Pseudomonadota</taxon>
        <taxon>Betaproteobacteria</taxon>
        <taxon>Burkholderiales</taxon>
        <taxon>Saeziaceae</taxon>
        <taxon>Saezia</taxon>
    </lineage>
</organism>
<proteinExistence type="inferred from homology"/>
<dbReference type="GO" id="GO:0016783">
    <property type="term" value="F:sulfurtransferase activity"/>
    <property type="evidence" value="ECO:0007669"/>
    <property type="project" value="InterPro"/>
</dbReference>
<comment type="subcellular location">
    <subcellularLocation>
        <location evidence="3">Cytoplasm</location>
    </subcellularLocation>
</comment>
<sequence length="294" mass="31652">MDASRARFLNSHTLPEDAAASDMLQPVVELPTQRLVAGQLVHEGDMLSNEVPVALVFNGISHAVMMATPQDLPALALGFSLSEGILGAADECYGIEVVAMDAQTATNGLTAAFEVRLEIASRRFATLKERRRFLSGRTGCGVCGVESLASFELDAPRVARPSWSDALNVTPLAHAFEQLPARQVLNQQTGSMHAAGWVLPDGELVQVMEDVGRHNALDKLLGWRAMLPEKEAAEGFVVMTSRASYELIRKCAYRNVPVLAAISAPTVLAVQLAGHTGMRLFGLCRQGKAVQYTN</sequence>
<dbReference type="Gene3D" id="3.40.140.10">
    <property type="entry name" value="Cytidine Deaminase, domain 2"/>
    <property type="match status" value="1"/>
</dbReference>
<dbReference type="Pfam" id="PF02634">
    <property type="entry name" value="FdhD-NarQ"/>
    <property type="match status" value="1"/>
</dbReference>
<keyword evidence="1 3" id="KW-0963">Cytoplasm</keyword>
<dbReference type="SUPFAM" id="SSF53927">
    <property type="entry name" value="Cytidine deaminase-like"/>
    <property type="match status" value="1"/>
</dbReference>